<dbReference type="EMBL" id="JACVVK020000220">
    <property type="protein sequence ID" value="KAK7483847.1"/>
    <property type="molecule type" value="Genomic_DNA"/>
</dbReference>
<dbReference type="InterPro" id="IPR000477">
    <property type="entry name" value="RT_dom"/>
</dbReference>
<keyword evidence="6" id="KW-0695">RNA-directed DNA polymerase</keyword>
<feature type="domain" description="Reverse transcriptase" evidence="7">
    <location>
        <begin position="224"/>
        <end position="404"/>
    </location>
</feature>
<dbReference type="PANTHER" id="PTHR37984:SF5">
    <property type="entry name" value="PROTEIN NYNRIN-LIKE"/>
    <property type="match status" value="1"/>
</dbReference>
<dbReference type="AlphaFoldDB" id="A0ABD0K9U6"/>
<keyword evidence="2" id="KW-0548">Nucleotidyltransferase</keyword>
<evidence type="ECO:0000256" key="2">
    <source>
        <dbReference type="ARBA" id="ARBA00022695"/>
    </source>
</evidence>
<name>A0ABD0K9U6_9CAEN</name>
<accession>A0ABD0K9U6</accession>
<dbReference type="InterPro" id="IPR043128">
    <property type="entry name" value="Rev_trsase/Diguanyl_cyclase"/>
</dbReference>
<dbReference type="Pfam" id="PF17917">
    <property type="entry name" value="RT_RNaseH"/>
    <property type="match status" value="1"/>
</dbReference>
<dbReference type="Proteomes" id="UP001519460">
    <property type="component" value="Unassembled WGS sequence"/>
</dbReference>
<dbReference type="PROSITE" id="PS50878">
    <property type="entry name" value="RT_POL"/>
    <property type="match status" value="1"/>
</dbReference>
<evidence type="ECO:0000256" key="4">
    <source>
        <dbReference type="ARBA" id="ARBA00022759"/>
    </source>
</evidence>
<gene>
    <name evidence="8" type="ORF">BaRGS_00024955</name>
</gene>
<proteinExistence type="predicted"/>
<dbReference type="Gene3D" id="3.30.70.270">
    <property type="match status" value="2"/>
</dbReference>
<evidence type="ECO:0000256" key="3">
    <source>
        <dbReference type="ARBA" id="ARBA00022722"/>
    </source>
</evidence>
<evidence type="ECO:0000313" key="9">
    <source>
        <dbReference type="Proteomes" id="UP001519460"/>
    </source>
</evidence>
<keyword evidence="4" id="KW-0255">Endonuclease</keyword>
<dbReference type="CDD" id="cd01647">
    <property type="entry name" value="RT_LTR"/>
    <property type="match status" value="1"/>
</dbReference>
<keyword evidence="5" id="KW-0378">Hydrolase</keyword>
<keyword evidence="3" id="KW-0540">Nuclease</keyword>
<dbReference type="InterPro" id="IPR043502">
    <property type="entry name" value="DNA/RNA_pol_sf"/>
</dbReference>
<feature type="non-terminal residue" evidence="8">
    <location>
        <position position="1"/>
    </location>
</feature>
<evidence type="ECO:0000256" key="5">
    <source>
        <dbReference type="ARBA" id="ARBA00022801"/>
    </source>
</evidence>
<evidence type="ECO:0000313" key="8">
    <source>
        <dbReference type="EMBL" id="KAK7483847.1"/>
    </source>
</evidence>
<reference evidence="8 9" key="1">
    <citation type="journal article" date="2023" name="Sci. Data">
        <title>Genome assembly of the Korean intertidal mud-creeper Batillaria attramentaria.</title>
        <authorList>
            <person name="Patra A.K."/>
            <person name="Ho P.T."/>
            <person name="Jun S."/>
            <person name="Lee S.J."/>
            <person name="Kim Y."/>
            <person name="Won Y.J."/>
        </authorList>
    </citation>
    <scope>NUCLEOTIDE SEQUENCE [LARGE SCALE GENOMIC DNA]</scope>
    <source>
        <strain evidence="8">Wonlab-2016</strain>
    </source>
</reference>
<dbReference type="FunFam" id="3.30.70.270:FF:000020">
    <property type="entry name" value="Transposon Tf2-6 polyprotein-like Protein"/>
    <property type="match status" value="1"/>
</dbReference>
<dbReference type="GO" id="GO:0016787">
    <property type="term" value="F:hydrolase activity"/>
    <property type="evidence" value="ECO:0007669"/>
    <property type="project" value="UniProtKB-KW"/>
</dbReference>
<keyword evidence="1" id="KW-0808">Transferase</keyword>
<protein>
    <recommendedName>
        <fullName evidence="7">Reverse transcriptase domain-containing protein</fullName>
    </recommendedName>
</protein>
<sequence>DEVDEDVKSTAEYVVDLRNKIEESEKQAWYYDKKAKLRELKVGEKVLLLLPTKRNKLELAWKGPYVIEERVNSFDYRIKVGKNTKIYHVNLLKEYIERDRVLQQEGEISEDEQEEYAAIVVEDYETEESDLTVEETPGNIQMPSTKQSESVENIHIGEKLDATEVKEIKSLCEKYSNNFSDVPLTTTLEECSLKMSEDKPVFVRMRPIPHSQVDVVEREVDDMLNLGVIEPAASPYNAPIVLVKKKGQNAVRFCNDFRELNKVTEFDAEPITDVEHLFASLSKAKFFSKLDLTKGYWAIPIKEEDRDKTAFTTPRGQFRWVTMPFGLKTAGSVFNRMMRKLLGPLKRNDVHHFMDDILIATETWEEHLKAVEAVLRRLEEANLAAKPSKCYFGFDQLTYLGHEIGNGKMWPENDKIEKVQQARPPTTKKELRAFLGLSGFYRQYIHGYATIALPLTDRTKKREPERVRWDTSCQTAFDALKKNLDARSREGTTASRKLSDTEQRYATVEKECLAAIWGIKKFERYLYGKPFVLETDHQPLRYLQRMKPTNARLM</sequence>
<dbReference type="Pfam" id="PF00078">
    <property type="entry name" value="RVT_1"/>
    <property type="match status" value="1"/>
</dbReference>
<dbReference type="GO" id="GO:0004519">
    <property type="term" value="F:endonuclease activity"/>
    <property type="evidence" value="ECO:0007669"/>
    <property type="project" value="UniProtKB-KW"/>
</dbReference>
<dbReference type="SUPFAM" id="SSF56672">
    <property type="entry name" value="DNA/RNA polymerases"/>
    <property type="match status" value="1"/>
</dbReference>
<dbReference type="PANTHER" id="PTHR37984">
    <property type="entry name" value="PROTEIN CBG26694"/>
    <property type="match status" value="1"/>
</dbReference>
<dbReference type="GO" id="GO:0003964">
    <property type="term" value="F:RNA-directed DNA polymerase activity"/>
    <property type="evidence" value="ECO:0007669"/>
    <property type="project" value="UniProtKB-KW"/>
</dbReference>
<organism evidence="8 9">
    <name type="scientific">Batillaria attramentaria</name>
    <dbReference type="NCBI Taxonomy" id="370345"/>
    <lineage>
        <taxon>Eukaryota</taxon>
        <taxon>Metazoa</taxon>
        <taxon>Spiralia</taxon>
        <taxon>Lophotrochozoa</taxon>
        <taxon>Mollusca</taxon>
        <taxon>Gastropoda</taxon>
        <taxon>Caenogastropoda</taxon>
        <taxon>Sorbeoconcha</taxon>
        <taxon>Cerithioidea</taxon>
        <taxon>Batillariidae</taxon>
        <taxon>Batillaria</taxon>
    </lineage>
</organism>
<dbReference type="Gene3D" id="3.10.10.10">
    <property type="entry name" value="HIV Type 1 Reverse Transcriptase, subunit A, domain 1"/>
    <property type="match status" value="1"/>
</dbReference>
<evidence type="ECO:0000256" key="1">
    <source>
        <dbReference type="ARBA" id="ARBA00022679"/>
    </source>
</evidence>
<dbReference type="InterPro" id="IPR041373">
    <property type="entry name" value="RT_RNaseH"/>
</dbReference>
<comment type="caution">
    <text evidence="8">The sequence shown here is derived from an EMBL/GenBank/DDBJ whole genome shotgun (WGS) entry which is preliminary data.</text>
</comment>
<dbReference type="InterPro" id="IPR050951">
    <property type="entry name" value="Retrovirus_Pol_polyprotein"/>
</dbReference>
<evidence type="ECO:0000256" key="6">
    <source>
        <dbReference type="ARBA" id="ARBA00022918"/>
    </source>
</evidence>
<feature type="non-terminal residue" evidence="8">
    <location>
        <position position="554"/>
    </location>
</feature>
<evidence type="ECO:0000259" key="7">
    <source>
        <dbReference type="PROSITE" id="PS50878"/>
    </source>
</evidence>
<keyword evidence="9" id="KW-1185">Reference proteome</keyword>